<evidence type="ECO:0008006" key="4">
    <source>
        <dbReference type="Google" id="ProtNLM"/>
    </source>
</evidence>
<name>A0A2T0RES6_9RHOB</name>
<feature type="coiled-coil region" evidence="1">
    <location>
        <begin position="135"/>
        <end position="162"/>
    </location>
</feature>
<gene>
    <name evidence="2" type="ORF">CLV78_11926</name>
</gene>
<dbReference type="SUPFAM" id="SSF111369">
    <property type="entry name" value="HlyD-like secretion proteins"/>
    <property type="match status" value="1"/>
</dbReference>
<dbReference type="Gene3D" id="1.10.287.470">
    <property type="entry name" value="Helix hairpin bin"/>
    <property type="match status" value="1"/>
</dbReference>
<dbReference type="PANTHER" id="PTHR30367:SF12">
    <property type="entry name" value="P-HYDROXYBENZOIC ACID EFFLUX PUMP SUBUNIT AAEA"/>
    <property type="match status" value="1"/>
</dbReference>
<dbReference type="OrthoDB" id="7929252at2"/>
<dbReference type="RefSeq" id="WP_106208344.1">
    <property type="nucleotide sequence ID" value="NZ_PVTD01000019.1"/>
</dbReference>
<dbReference type="InterPro" id="IPR050393">
    <property type="entry name" value="MFP_Efflux_Pump"/>
</dbReference>
<evidence type="ECO:0000256" key="1">
    <source>
        <dbReference type="SAM" id="Coils"/>
    </source>
</evidence>
<dbReference type="PANTHER" id="PTHR30367">
    <property type="entry name" value="P-HYDROXYBENZOIC ACID EFFLUX PUMP SUBUNIT AAEA-RELATED"/>
    <property type="match status" value="1"/>
</dbReference>
<evidence type="ECO:0000313" key="3">
    <source>
        <dbReference type="Proteomes" id="UP000239480"/>
    </source>
</evidence>
<reference evidence="2 3" key="1">
    <citation type="submission" date="2018-03" db="EMBL/GenBank/DDBJ databases">
        <title>Genomic Encyclopedia of Archaeal and Bacterial Type Strains, Phase II (KMG-II): from individual species to whole genera.</title>
        <authorList>
            <person name="Goeker M."/>
        </authorList>
    </citation>
    <scope>NUCLEOTIDE SEQUENCE [LARGE SCALE GENOMIC DNA]</scope>
    <source>
        <strain evidence="2 3">DSM 29328</strain>
    </source>
</reference>
<proteinExistence type="predicted"/>
<protein>
    <recommendedName>
        <fullName evidence="4">Multidrug resistance efflux pump</fullName>
    </recommendedName>
</protein>
<keyword evidence="3" id="KW-1185">Reference proteome</keyword>
<evidence type="ECO:0000313" key="2">
    <source>
        <dbReference type="EMBL" id="PRY19694.1"/>
    </source>
</evidence>
<sequence>MLELILCSMLTILPDYLFRRFGQGKRFGREITLFTVWYELRYGLTGCMILTISLITVVFYYHPSTTNVSSFFRTVSVLPERVGRVKEVQVQNNMTIEVGDVIFTLEDDEQIADRDTAIARVDETKAHFKLVEDELAAAQGTIDQALGNLEQAHEELAVQQQLLQQGSAAVAKREVERLENLVQSNAGALATAEANYKAIETKKTVLLPAQLVTAEAELYEAERALAQSTVYASISGEVQQFALQPGDLVTPLMRPAGILVPPDVNQDRFLAGFDQVSTQVLKTGMVAELTCRSNPFVIIPMVIVEVQDFLPSGQFQPSDQLQDIQDRARPGTVMVTMVPVAEGSVDAIPRGSKCVANAYTYNHERLANEDLPLGEFLFLHLVDTVGLVHALILRIQVLLMPVQTLVLSGH</sequence>
<dbReference type="Proteomes" id="UP000239480">
    <property type="component" value="Unassembled WGS sequence"/>
</dbReference>
<dbReference type="Gene3D" id="2.40.50.100">
    <property type="match status" value="1"/>
</dbReference>
<accession>A0A2T0RES6</accession>
<keyword evidence="1" id="KW-0175">Coiled coil</keyword>
<organism evidence="2 3">
    <name type="scientific">Aliiruegeria haliotis</name>
    <dbReference type="NCBI Taxonomy" id="1280846"/>
    <lineage>
        <taxon>Bacteria</taxon>
        <taxon>Pseudomonadati</taxon>
        <taxon>Pseudomonadota</taxon>
        <taxon>Alphaproteobacteria</taxon>
        <taxon>Rhodobacterales</taxon>
        <taxon>Roseobacteraceae</taxon>
        <taxon>Aliiruegeria</taxon>
    </lineage>
</organism>
<dbReference type="EMBL" id="PVTD01000019">
    <property type="protein sequence ID" value="PRY19694.1"/>
    <property type="molecule type" value="Genomic_DNA"/>
</dbReference>
<dbReference type="AlphaFoldDB" id="A0A2T0RES6"/>
<comment type="caution">
    <text evidence="2">The sequence shown here is derived from an EMBL/GenBank/DDBJ whole genome shotgun (WGS) entry which is preliminary data.</text>
</comment>